<dbReference type="AlphaFoldDB" id="B3TA17"/>
<evidence type="ECO:0000313" key="2">
    <source>
        <dbReference type="EMBL" id="ABZ09426.1"/>
    </source>
</evidence>
<accession>B3TA17</accession>
<proteinExistence type="predicted"/>
<feature type="compositionally biased region" description="Polar residues" evidence="1">
    <location>
        <begin position="159"/>
        <end position="168"/>
    </location>
</feature>
<gene>
    <name evidence="2" type="ORF">ALOHA_HF4000APKG8C21ctg1g14</name>
</gene>
<reference evidence="2" key="1">
    <citation type="journal article" date="2008" name="ISME J.">
        <title>Genomic patterns of recombination, clonal divergence and environment in marine microbial populations.</title>
        <authorList>
            <person name="Konstantinidis K.T."/>
            <person name="Delong E.F."/>
        </authorList>
    </citation>
    <scope>NUCLEOTIDE SEQUENCE</scope>
</reference>
<dbReference type="EMBL" id="EU016651">
    <property type="protein sequence ID" value="ABZ09426.1"/>
    <property type="molecule type" value="Genomic_DNA"/>
</dbReference>
<feature type="region of interest" description="Disordered" evidence="1">
    <location>
        <begin position="148"/>
        <end position="168"/>
    </location>
</feature>
<evidence type="ECO:0000256" key="1">
    <source>
        <dbReference type="SAM" id="MobiDB-lite"/>
    </source>
</evidence>
<sequence length="168" mass="18514">MPSFRPLPRQTRGTERSSSLLGALFYGSLYVPPAATGVSEHESPEFRRRRGTLPGARTWRWRTRPGDYSKAPVHLHSGEMEYTLSGVIMYGASFTGGGCLPMEAEVASDHGPLAYPRSGLGICVQTMHRQRRVMGWTDCRASSHIWVSDGRGRNKEGPTGSQRTAHLA</sequence>
<name>B3TA17_9ZZZZ</name>
<organism evidence="2">
    <name type="scientific">uncultured marine microorganism HF4000_APKG8C21</name>
    <dbReference type="NCBI Taxonomy" id="455553"/>
    <lineage>
        <taxon>unclassified sequences</taxon>
        <taxon>environmental samples</taxon>
    </lineage>
</organism>
<protein>
    <submittedName>
        <fullName evidence="2">Uncharacterized protein</fullName>
    </submittedName>
</protein>